<protein>
    <submittedName>
        <fullName evidence="1">Uncharacterized protein</fullName>
    </submittedName>
</protein>
<evidence type="ECO:0000313" key="1">
    <source>
        <dbReference type="EMBL" id="ACN35542.1"/>
    </source>
</evidence>
<accession>C0PK26</accession>
<reference evidence="1" key="1">
    <citation type="journal article" date="2009" name="PLoS Genet.">
        <title>Sequencing, mapping, and analysis of 27,455 maize full-length cDNAs.</title>
        <authorList>
            <person name="Soderlund C."/>
            <person name="Descour A."/>
            <person name="Kudrna D."/>
            <person name="Bomhoff M."/>
            <person name="Boyd L."/>
            <person name="Currie J."/>
            <person name="Angelova A."/>
            <person name="Collura K."/>
            <person name="Wissotski M."/>
            <person name="Ashley E."/>
            <person name="Morrow D."/>
            <person name="Fernandes J."/>
            <person name="Walbot V."/>
            <person name="Yu Y."/>
        </authorList>
    </citation>
    <scope>NUCLEOTIDE SEQUENCE</scope>
    <source>
        <strain evidence="1">B73</strain>
    </source>
</reference>
<dbReference type="RefSeq" id="NP_001170017.1">
    <property type="nucleotide sequence ID" value="NM_001176546.1"/>
</dbReference>
<dbReference type="AlphaFoldDB" id="C0PK26"/>
<name>C0PK26_MAIZE</name>
<dbReference type="GeneID" id="100383927"/>
<organism evidence="1">
    <name type="scientific">Zea mays</name>
    <name type="common">Maize</name>
    <dbReference type="NCBI Taxonomy" id="4577"/>
    <lineage>
        <taxon>Eukaryota</taxon>
        <taxon>Viridiplantae</taxon>
        <taxon>Streptophyta</taxon>
        <taxon>Embryophyta</taxon>
        <taxon>Tracheophyta</taxon>
        <taxon>Spermatophyta</taxon>
        <taxon>Magnoliopsida</taxon>
        <taxon>Liliopsida</taxon>
        <taxon>Poales</taxon>
        <taxon>Poaceae</taxon>
        <taxon>PACMAD clade</taxon>
        <taxon>Panicoideae</taxon>
        <taxon>Andropogonodae</taxon>
        <taxon>Andropogoneae</taxon>
        <taxon>Tripsacinae</taxon>
        <taxon>Zea</taxon>
    </lineage>
</organism>
<sequence length="99" mass="11041">MSSYKKLSQIKKRRLTLHFNLLQKAAEERKIDLLAPAHSGRSRAANQSEMQAQSTLVRSLGVESWATNHTVIVCTHAQVEEAPVSNCVQQVKESRLSLA</sequence>
<dbReference type="KEGG" id="zma:100383927"/>
<dbReference type="EMBL" id="BT068645">
    <property type="protein sequence ID" value="ACN35542.1"/>
    <property type="molecule type" value="mRNA"/>
</dbReference>
<proteinExistence type="evidence at transcript level"/>